<proteinExistence type="predicted"/>
<dbReference type="Gene3D" id="2.40.10.120">
    <property type="match status" value="1"/>
</dbReference>
<evidence type="ECO:0000313" key="5">
    <source>
        <dbReference type="Proteomes" id="UP001227162"/>
    </source>
</evidence>
<feature type="signal peptide" evidence="2">
    <location>
        <begin position="1"/>
        <end position="21"/>
    </location>
</feature>
<dbReference type="PANTHER" id="PTHR43019:SF23">
    <property type="entry name" value="PROTEASE DO-LIKE 5, CHLOROPLASTIC"/>
    <property type="match status" value="1"/>
</dbReference>
<evidence type="ECO:0000256" key="2">
    <source>
        <dbReference type="SAM" id="SignalP"/>
    </source>
</evidence>
<keyword evidence="4" id="KW-0645">Protease</keyword>
<dbReference type="InterPro" id="IPR009003">
    <property type="entry name" value="Peptidase_S1_PA"/>
</dbReference>
<dbReference type="InterPro" id="IPR036366">
    <property type="entry name" value="PGBDSf"/>
</dbReference>
<keyword evidence="4" id="KW-0378">Hydrolase</keyword>
<keyword evidence="5" id="KW-1185">Reference proteome</keyword>
<dbReference type="GO" id="GO:0008233">
    <property type="term" value="F:peptidase activity"/>
    <property type="evidence" value="ECO:0007669"/>
    <property type="project" value="UniProtKB-KW"/>
</dbReference>
<reference evidence="4" key="2">
    <citation type="submission" date="2023-04" db="EMBL/GenBank/DDBJ databases">
        <title>'Rhodoalgimonas zhirmunskyi' gen. nov., isolated from a red alga.</title>
        <authorList>
            <person name="Nedashkovskaya O.I."/>
            <person name="Otstavnykh N.Y."/>
            <person name="Bystritskaya E.P."/>
            <person name="Balabanova L.A."/>
            <person name="Isaeva M.P."/>
        </authorList>
    </citation>
    <scope>NUCLEOTIDE SEQUENCE</scope>
    <source>
        <strain evidence="4">10Alg 79</strain>
    </source>
</reference>
<dbReference type="Pfam" id="PF13365">
    <property type="entry name" value="Trypsin_2"/>
    <property type="match status" value="1"/>
</dbReference>
<dbReference type="EMBL" id="JANFFA010000001">
    <property type="protein sequence ID" value="MDQ2093512.1"/>
    <property type="molecule type" value="Genomic_DNA"/>
</dbReference>
<sequence length="593" mass="64665">MTRLIFAVLFAFLMSLRAVTAQEGIAWVQIEAQPSLNQAQERVRAYAARLPDVNGFNLGGGWYAIALGPYTQTDAQRVLRAYRADGEIPRDSYIAYSNTFRQQFWPVGANLLNLPEAVAPTESQAATPDPDAEQQAAVQVETQPEPQVEPQIKPADESPAEAQRSERALTREERMQLQEMLKWAGFYNAAIDGAFGRGTRGSMAEWQRANNFEVTGILTTAQRAELKRQYNAILDGIGLETVRDDTTGIEMMVPMGVVSFTKYSPPFAHFDAKNGDLPRVLLISQQGNQDTLYGLFDIMQTLAIVPENGPRERNRNGFVLVGENDEFISHTEARLENGEVKGFSLIWPRGDEERRTRLLSEMKASFTRTEGVMSPAAGEGDAQDIDLVSGLEIRRPKVSRSGFWVDGNGTVVTTIEAVAQCERITLDADYDAEVVFSDAATGIAILRPKEALSPAGVATLREGAPRLQSQIAVSGFSYEGKLTAPTVTYGTLSDVKGLGGETQLKRLALNALPGDEGGPVFDAGGSVMGMLLPHDFGTRKLPENVGFAIDADTVRAVLAKAGVQVSTVTEQMPIEPEDLTDRARDTTVLVSCW</sequence>
<comment type="caution">
    <text evidence="4">The sequence shown here is derived from an EMBL/GenBank/DDBJ whole genome shotgun (WGS) entry which is preliminary data.</text>
</comment>
<evidence type="ECO:0000259" key="3">
    <source>
        <dbReference type="Pfam" id="PF01471"/>
    </source>
</evidence>
<reference evidence="4" key="1">
    <citation type="submission" date="2022-07" db="EMBL/GenBank/DDBJ databases">
        <authorList>
            <person name="Otstavnykh N."/>
            <person name="Isaeva M."/>
            <person name="Bystritskaya E."/>
        </authorList>
    </citation>
    <scope>NUCLEOTIDE SEQUENCE</scope>
    <source>
        <strain evidence="4">10Alg 79</strain>
    </source>
</reference>
<dbReference type="Proteomes" id="UP001227162">
    <property type="component" value="Unassembled WGS sequence"/>
</dbReference>
<feature type="domain" description="Peptidoglycan binding-like" evidence="3">
    <location>
        <begin position="171"/>
        <end position="224"/>
    </location>
</feature>
<dbReference type="Pfam" id="PF01471">
    <property type="entry name" value="PG_binding_1"/>
    <property type="match status" value="1"/>
</dbReference>
<dbReference type="GO" id="GO:0006508">
    <property type="term" value="P:proteolysis"/>
    <property type="evidence" value="ECO:0007669"/>
    <property type="project" value="UniProtKB-KW"/>
</dbReference>
<dbReference type="InterPro" id="IPR036365">
    <property type="entry name" value="PGBD-like_sf"/>
</dbReference>
<feature type="compositionally biased region" description="Low complexity" evidence="1">
    <location>
        <begin position="133"/>
        <end position="145"/>
    </location>
</feature>
<evidence type="ECO:0000313" key="4">
    <source>
        <dbReference type="EMBL" id="MDQ2093512.1"/>
    </source>
</evidence>
<evidence type="ECO:0000256" key="1">
    <source>
        <dbReference type="SAM" id="MobiDB-lite"/>
    </source>
</evidence>
<name>A0AAJ1UC84_9RHOB</name>
<dbReference type="PANTHER" id="PTHR43019">
    <property type="entry name" value="SERINE ENDOPROTEASE DEGS"/>
    <property type="match status" value="1"/>
</dbReference>
<gene>
    <name evidence="4" type="ORF">NOI20_05265</name>
</gene>
<dbReference type="AlphaFoldDB" id="A0AAJ1UC84"/>
<dbReference type="Gene3D" id="1.10.101.10">
    <property type="entry name" value="PGBD-like superfamily/PGBD"/>
    <property type="match status" value="1"/>
</dbReference>
<feature type="region of interest" description="Disordered" evidence="1">
    <location>
        <begin position="120"/>
        <end position="168"/>
    </location>
</feature>
<keyword evidence="2" id="KW-0732">Signal</keyword>
<protein>
    <submittedName>
        <fullName evidence="4">Serine protease</fullName>
    </submittedName>
</protein>
<feature type="chain" id="PRO_5042526394" evidence="2">
    <location>
        <begin position="22"/>
        <end position="593"/>
    </location>
</feature>
<organism evidence="4 5">
    <name type="scientific">Rhodalgimonas zhirmunskyi</name>
    <dbReference type="NCBI Taxonomy" id="2964767"/>
    <lineage>
        <taxon>Bacteria</taxon>
        <taxon>Pseudomonadati</taxon>
        <taxon>Pseudomonadota</taxon>
        <taxon>Alphaproteobacteria</taxon>
        <taxon>Rhodobacterales</taxon>
        <taxon>Roseobacteraceae</taxon>
        <taxon>Rhodalgimonas</taxon>
    </lineage>
</organism>
<dbReference type="SUPFAM" id="SSF50494">
    <property type="entry name" value="Trypsin-like serine proteases"/>
    <property type="match status" value="1"/>
</dbReference>
<dbReference type="InterPro" id="IPR002477">
    <property type="entry name" value="Peptidoglycan-bd-like"/>
</dbReference>
<dbReference type="SUPFAM" id="SSF47090">
    <property type="entry name" value="PGBD-like"/>
    <property type="match status" value="1"/>
</dbReference>
<accession>A0AAJ1UC84</accession>